<proteinExistence type="predicted"/>
<evidence type="ECO:0000256" key="9">
    <source>
        <dbReference type="SAM" id="Phobius"/>
    </source>
</evidence>
<evidence type="ECO:0000256" key="2">
    <source>
        <dbReference type="ARBA" id="ARBA00022475"/>
    </source>
</evidence>
<feature type="transmembrane region" description="Helical" evidence="9">
    <location>
        <begin position="33"/>
        <end position="55"/>
    </location>
</feature>
<keyword evidence="4 9" id="KW-0812">Transmembrane</keyword>
<dbReference type="GO" id="GO:0005886">
    <property type="term" value="C:plasma membrane"/>
    <property type="evidence" value="ECO:0007669"/>
    <property type="project" value="UniProtKB-SubCell"/>
</dbReference>
<evidence type="ECO:0000256" key="1">
    <source>
        <dbReference type="ARBA" id="ARBA00004377"/>
    </source>
</evidence>
<evidence type="ECO:0000313" key="12">
    <source>
        <dbReference type="Proteomes" id="UP001296967"/>
    </source>
</evidence>
<reference evidence="11" key="1">
    <citation type="submission" date="2017-05" db="EMBL/GenBank/DDBJ databases">
        <authorList>
            <person name="Imhoff J.F."/>
            <person name="Rahn T."/>
            <person name="Kuenzel S."/>
            <person name="Neulinger S.C."/>
        </authorList>
    </citation>
    <scope>NUCLEOTIDE SEQUENCE</scope>
    <source>
        <strain evidence="11">DSM 4395</strain>
    </source>
</reference>
<dbReference type="InterPro" id="IPR051599">
    <property type="entry name" value="Cell_Envelope_Assoc"/>
</dbReference>
<evidence type="ECO:0000256" key="6">
    <source>
        <dbReference type="ARBA" id="ARBA00023136"/>
    </source>
</evidence>
<feature type="domain" description="DUF218" evidence="10">
    <location>
        <begin position="79"/>
        <end position="200"/>
    </location>
</feature>
<evidence type="ECO:0000259" key="10">
    <source>
        <dbReference type="Pfam" id="PF02698"/>
    </source>
</evidence>
<evidence type="ECO:0000256" key="4">
    <source>
        <dbReference type="ARBA" id="ARBA00022692"/>
    </source>
</evidence>
<feature type="compositionally biased region" description="Basic and acidic residues" evidence="8">
    <location>
        <begin position="257"/>
        <end position="280"/>
    </location>
</feature>
<dbReference type="AlphaFoldDB" id="A0AAJ0XFB5"/>
<keyword evidence="5 9" id="KW-1133">Transmembrane helix</keyword>
<dbReference type="InterPro" id="IPR003848">
    <property type="entry name" value="DUF218"/>
</dbReference>
<dbReference type="CDD" id="cd06259">
    <property type="entry name" value="YdcF-like"/>
    <property type="match status" value="1"/>
</dbReference>
<evidence type="ECO:0000256" key="5">
    <source>
        <dbReference type="ARBA" id="ARBA00022989"/>
    </source>
</evidence>
<organism evidence="11 12">
    <name type="scientific">Halochromatium salexigens</name>
    <name type="common">Chromatium salexigens</name>
    <dbReference type="NCBI Taxonomy" id="49447"/>
    <lineage>
        <taxon>Bacteria</taxon>
        <taxon>Pseudomonadati</taxon>
        <taxon>Pseudomonadota</taxon>
        <taxon>Gammaproteobacteria</taxon>
        <taxon>Chromatiales</taxon>
        <taxon>Chromatiaceae</taxon>
        <taxon>Halochromatium</taxon>
    </lineage>
</organism>
<keyword evidence="3" id="KW-0997">Cell inner membrane</keyword>
<comment type="function">
    <text evidence="7">Participates in the barrier function of the cell envelope.</text>
</comment>
<evidence type="ECO:0000313" key="11">
    <source>
        <dbReference type="EMBL" id="MBK5929537.1"/>
    </source>
</evidence>
<protein>
    <recommendedName>
        <fullName evidence="10">DUF218 domain-containing protein</fullName>
    </recommendedName>
</protein>
<dbReference type="Pfam" id="PF02698">
    <property type="entry name" value="DUF218"/>
    <property type="match status" value="1"/>
</dbReference>
<feature type="region of interest" description="Disordered" evidence="8">
    <location>
        <begin position="247"/>
        <end position="302"/>
    </location>
</feature>
<evidence type="ECO:0000256" key="8">
    <source>
        <dbReference type="SAM" id="MobiDB-lite"/>
    </source>
</evidence>
<evidence type="ECO:0000256" key="7">
    <source>
        <dbReference type="ARBA" id="ARBA00037355"/>
    </source>
</evidence>
<dbReference type="PANTHER" id="PTHR30336">
    <property type="entry name" value="INNER MEMBRANE PROTEIN, PROBABLE PERMEASE"/>
    <property type="match status" value="1"/>
</dbReference>
<keyword evidence="6 9" id="KW-0472">Membrane</keyword>
<keyword evidence="12" id="KW-1185">Reference proteome</keyword>
<evidence type="ECO:0000256" key="3">
    <source>
        <dbReference type="ARBA" id="ARBA00022519"/>
    </source>
</evidence>
<reference evidence="11" key="2">
    <citation type="journal article" date="2020" name="Microorganisms">
        <title>Osmotic Adaptation and Compatible Solute Biosynthesis of Phototrophic Bacteria as Revealed from Genome Analyses.</title>
        <authorList>
            <person name="Imhoff J.F."/>
            <person name="Rahn T."/>
            <person name="Kunzel S."/>
            <person name="Keller A."/>
            <person name="Neulinger S.C."/>
        </authorList>
    </citation>
    <scope>NUCLEOTIDE SEQUENCE</scope>
    <source>
        <strain evidence="11">DSM 4395</strain>
    </source>
</reference>
<gene>
    <name evidence="11" type="ORF">CCR82_03055</name>
</gene>
<dbReference type="EMBL" id="NHSF01000018">
    <property type="protein sequence ID" value="MBK5929537.1"/>
    <property type="molecule type" value="Genomic_DNA"/>
</dbReference>
<dbReference type="Proteomes" id="UP001296967">
    <property type="component" value="Unassembled WGS sequence"/>
</dbReference>
<keyword evidence="2" id="KW-1003">Cell membrane</keyword>
<dbReference type="PANTHER" id="PTHR30336:SF0">
    <property type="entry name" value="PROTEIN SANA"/>
    <property type="match status" value="1"/>
</dbReference>
<feature type="compositionally biased region" description="Basic and acidic residues" evidence="8">
    <location>
        <begin position="291"/>
        <end position="302"/>
    </location>
</feature>
<comment type="caution">
    <text evidence="11">The sequence shown here is derived from an EMBL/GenBank/DDBJ whole genome shotgun (WGS) entry which is preliminary data.</text>
</comment>
<comment type="subcellular location">
    <subcellularLocation>
        <location evidence="1">Cell inner membrane</location>
        <topology evidence="1">Single-pass membrane protein</topology>
    </subcellularLocation>
</comment>
<name>A0AAJ0XFB5_HALSE</name>
<accession>A0AAJ0XFB5</accession>
<sequence length="302" mass="33387">MPEHGPRPAGKPLIPGTNRARLLRRPVKGWRQWLRRGLLFLVLGLVGMLAALVLVDLRISLATRDAITETLDEVEPTEVALILGTSRGQRGKPNRFYQARIEAAAALYHSGRVLGILVSGDNATRYYNEPIAMQRDLMALGVPGEHITLDYAGFRTLDSMVRAKEVFGLDRVLVVSQRFHLARAIFLARRFGLNAHGFAAADPPHLGYVRVRAREILARSAAVLDLLTGQGPRFLGARETVRLQGEPQHDFPASDSARSKQQPDDQTDERQQEDHDDPKHLGQGASAALDDLDKGVDHNDQV</sequence>